<keyword evidence="3" id="KW-1185">Reference proteome</keyword>
<dbReference type="Proteomes" id="UP001199106">
    <property type="component" value="Unassembled WGS sequence"/>
</dbReference>
<protein>
    <submittedName>
        <fullName evidence="2">Uncharacterized protein</fullName>
    </submittedName>
</protein>
<dbReference type="EMBL" id="JAANER010000001">
    <property type="protein sequence ID" value="KAG9195456.1"/>
    <property type="molecule type" value="Genomic_DNA"/>
</dbReference>
<sequence>MRFLFITLLAAAAAAVVAQDTVSVTAGGDCEPHGDHWHCADGVPEPTTPPTPEQLASYSAEEAAEKTAASTPASTIASTTLTVVTSGSALVTASTSHNHDDEDDHDHEATASTCEPHGDHWHCPAGVAEPTTAPAETVSGTATVTASGDAAESAAGTSSALPEQTSNAAVALGAGRVVAVLGAAAYFL</sequence>
<evidence type="ECO:0000256" key="1">
    <source>
        <dbReference type="SAM" id="SignalP"/>
    </source>
</evidence>
<comment type="caution">
    <text evidence="2">The sequence shown here is derived from an EMBL/GenBank/DDBJ whole genome shotgun (WGS) entry which is preliminary data.</text>
</comment>
<organism evidence="2 3">
    <name type="scientific">Alternaria panax</name>
    <dbReference type="NCBI Taxonomy" id="48097"/>
    <lineage>
        <taxon>Eukaryota</taxon>
        <taxon>Fungi</taxon>
        <taxon>Dikarya</taxon>
        <taxon>Ascomycota</taxon>
        <taxon>Pezizomycotina</taxon>
        <taxon>Dothideomycetes</taxon>
        <taxon>Pleosporomycetidae</taxon>
        <taxon>Pleosporales</taxon>
        <taxon>Pleosporineae</taxon>
        <taxon>Pleosporaceae</taxon>
        <taxon>Alternaria</taxon>
        <taxon>Alternaria sect. Panax</taxon>
    </lineage>
</organism>
<feature type="chain" id="PRO_5042037501" evidence="1">
    <location>
        <begin position="19"/>
        <end position="188"/>
    </location>
</feature>
<reference evidence="2" key="1">
    <citation type="submission" date="2021-07" db="EMBL/GenBank/DDBJ databases">
        <title>Genome Resource of American Ginseng Black Spot Pathogen Alternaria panax.</title>
        <authorList>
            <person name="Qiu C."/>
            <person name="Wang W."/>
            <person name="Liu Z."/>
        </authorList>
    </citation>
    <scope>NUCLEOTIDE SEQUENCE</scope>
    <source>
        <strain evidence="2">BNCC115425</strain>
    </source>
</reference>
<dbReference type="AlphaFoldDB" id="A0AAD4NTS3"/>
<name>A0AAD4NTS3_9PLEO</name>
<gene>
    <name evidence="2" type="ORF">G6011_00577</name>
</gene>
<keyword evidence="1" id="KW-0732">Signal</keyword>
<evidence type="ECO:0000313" key="2">
    <source>
        <dbReference type="EMBL" id="KAG9195456.1"/>
    </source>
</evidence>
<evidence type="ECO:0000313" key="3">
    <source>
        <dbReference type="Proteomes" id="UP001199106"/>
    </source>
</evidence>
<proteinExistence type="predicted"/>
<feature type="signal peptide" evidence="1">
    <location>
        <begin position="1"/>
        <end position="18"/>
    </location>
</feature>
<accession>A0AAD4NTS3</accession>